<evidence type="ECO:0000313" key="2">
    <source>
        <dbReference type="EMBL" id="MBQ0850248.1"/>
    </source>
</evidence>
<dbReference type="Pfam" id="PF12846">
    <property type="entry name" value="AAA_10"/>
    <property type="match status" value="1"/>
</dbReference>
<dbReference type="Proteomes" id="UP000677413">
    <property type="component" value="Unassembled WGS sequence"/>
</dbReference>
<dbReference type="EMBL" id="JAGPYQ010000001">
    <property type="protein sequence ID" value="MBQ0850248.1"/>
    <property type="molecule type" value="Genomic_DNA"/>
</dbReference>
<evidence type="ECO:0000256" key="1">
    <source>
        <dbReference type="SAM" id="MobiDB-lite"/>
    </source>
</evidence>
<feature type="compositionally biased region" description="Low complexity" evidence="1">
    <location>
        <begin position="874"/>
        <end position="888"/>
    </location>
</feature>
<gene>
    <name evidence="2" type="ORF">J8N05_18825</name>
</gene>
<keyword evidence="3" id="KW-1185">Reference proteome</keyword>
<reference evidence="2 3" key="1">
    <citation type="submission" date="2021-04" db="EMBL/GenBank/DDBJ databases">
        <authorList>
            <person name="Tang X."/>
            <person name="Zhou X."/>
            <person name="Chen X."/>
            <person name="Cernava T."/>
            <person name="Zhang C."/>
        </authorList>
    </citation>
    <scope>NUCLEOTIDE SEQUENCE [LARGE SCALE GENOMIC DNA]</scope>
    <source>
        <strain evidence="2 3">BH-SS-21</strain>
    </source>
</reference>
<comment type="caution">
    <text evidence="2">The sequence shown here is derived from an EMBL/GenBank/DDBJ whole genome shotgun (WGS) entry which is preliminary data.</text>
</comment>
<dbReference type="InterPro" id="IPR016628">
    <property type="entry name" value="ATPase_SAG2001_prd"/>
</dbReference>
<dbReference type="PIRSF" id="PIRSF015040">
    <property type="entry name" value="ATPase_SAG2001_prd"/>
    <property type="match status" value="1"/>
</dbReference>
<proteinExistence type="predicted"/>
<keyword evidence="2" id="KW-0067">ATP-binding</keyword>
<name>A0A940XWK5_9ACTN</name>
<dbReference type="GO" id="GO:0005524">
    <property type="term" value="F:ATP binding"/>
    <property type="evidence" value="ECO:0007669"/>
    <property type="project" value="UniProtKB-KW"/>
</dbReference>
<dbReference type="AlphaFoldDB" id="A0A940XWK5"/>
<evidence type="ECO:0000313" key="3">
    <source>
        <dbReference type="Proteomes" id="UP000677413"/>
    </source>
</evidence>
<protein>
    <submittedName>
        <fullName evidence="2">ATP-binding protein</fullName>
    </submittedName>
</protein>
<feature type="region of interest" description="Disordered" evidence="1">
    <location>
        <begin position="242"/>
        <end position="279"/>
    </location>
</feature>
<dbReference type="InterPro" id="IPR027417">
    <property type="entry name" value="P-loop_NTPase"/>
</dbReference>
<dbReference type="RefSeq" id="WP_210884256.1">
    <property type="nucleotide sequence ID" value="NZ_JAGPYQ010000001.1"/>
</dbReference>
<dbReference type="SUPFAM" id="SSF52540">
    <property type="entry name" value="P-loop containing nucleoside triphosphate hydrolases"/>
    <property type="match status" value="1"/>
</dbReference>
<feature type="compositionally biased region" description="Low complexity" evidence="1">
    <location>
        <begin position="258"/>
        <end position="271"/>
    </location>
</feature>
<feature type="compositionally biased region" description="Basic and acidic residues" evidence="1">
    <location>
        <begin position="892"/>
        <end position="911"/>
    </location>
</feature>
<accession>A0A940XWK5</accession>
<organism evidence="2 3">
    <name type="scientific">Streptomyces liliiviolaceus</name>
    <dbReference type="NCBI Taxonomy" id="2823109"/>
    <lineage>
        <taxon>Bacteria</taxon>
        <taxon>Bacillati</taxon>
        <taxon>Actinomycetota</taxon>
        <taxon>Actinomycetes</taxon>
        <taxon>Kitasatosporales</taxon>
        <taxon>Streptomycetaceae</taxon>
        <taxon>Streptomyces</taxon>
    </lineage>
</organism>
<keyword evidence="2" id="KW-0547">Nucleotide-binding</keyword>
<sequence>MRVPIRHIAGHLLWSTQGSVWALYRLHPGHDARGPGEESVQGTYVPAAVRDEQLARITHLVRSLSGAPRLFGLCAQVDPGEIALRMIEGIEPADTTPDDGPHPWVENVEAALDLLAGQEMHRRTLWLAVPLQSDASALQLSAVLGAVGTELSAGLGLRTAPVARREVNAYQQQAGRVEAALGGGITFRPARPAEIVWMIQHALHRGLTEPLLTEAETSTRYGGRLHQGVLHSPSYADLGQARLQEGGTHPGPDDDPDGNAAAGGELRSGGKLRSGRGTRRSGRRAWWRLHTGSPLGRRWLQVESDAGVGYQAQVALAECPPAVGQDAADLFAQLESLDFPVDYTVDLTLVPAEKAREQVRRKKNELIDQADQYDARPTGMPASLTEAARDLGELDARLSRTSVEVEVQSVTVLTVWGPTAAVCDARARALAALLGGADYRAVRPVGLQETLFTLGLPGTVRPAVVREFTQHQVSEDWALNGAFTTAETGDPNGMFLGIDLDAGTTRPVMINMADAPKVDASASMGIVGDLGAGKSVLQKLIAEAVWARGGCAICIDRTPMREWAAFARTATAGRVQIIDAAQAEVSIDPLRMFNGPQGRHYALSYLTLQLGIGPMSTSGEVLHHAVEQAAASDAPSMHRVLQALQETAADGAGTRQDTAASLAGLIRVVAANSLARMVFDPTLPPVTPDPSSTSDMIVITTAGLTLPPRAAFDHPEILHQQPLEALIGRAVLYLIAALARQTAFADPARFTAVVLDELYWLTSSAEGTALVHEILHDGRKHGAGLLAGAHTAPELGPDRGLIAYRALARTTDREHARRGLEFIGLDPNSAQLVRLVTTSLSPVGRTGREGELLLTCPRQNTGRVKVSIPRIPRITTSITTTPGHRTSTASRSEPEPQSEEHAGVNPKEPIR</sequence>
<feature type="region of interest" description="Disordered" evidence="1">
    <location>
        <begin position="874"/>
        <end position="911"/>
    </location>
</feature>
<dbReference type="Gene3D" id="3.40.50.300">
    <property type="entry name" value="P-loop containing nucleotide triphosphate hydrolases"/>
    <property type="match status" value="1"/>
</dbReference>